<name>A0A9Q1QS62_9SOLA</name>
<protein>
    <recommendedName>
        <fullName evidence="1">Isopenicillin N synthase-like Fe(2+) 2OG dioxygenase domain-containing protein</fullName>
    </recommendedName>
</protein>
<dbReference type="SUPFAM" id="SSF51197">
    <property type="entry name" value="Clavaminate synthase-like"/>
    <property type="match status" value="1"/>
</dbReference>
<comment type="caution">
    <text evidence="2">The sequence shown here is derived from an EMBL/GenBank/DDBJ whole genome shotgun (WGS) entry which is preliminary data.</text>
</comment>
<dbReference type="InterPro" id="IPR044861">
    <property type="entry name" value="IPNS-like_FE2OG_OXY"/>
</dbReference>
<dbReference type="InterPro" id="IPR050231">
    <property type="entry name" value="Iron_ascorbate_oxido_reductase"/>
</dbReference>
<dbReference type="EMBL" id="JAJAGQ010000026">
    <property type="protein sequence ID" value="KAJ8525972.1"/>
    <property type="molecule type" value="Genomic_DNA"/>
</dbReference>
<keyword evidence="3" id="KW-1185">Reference proteome</keyword>
<dbReference type="Gene3D" id="2.60.120.330">
    <property type="entry name" value="B-lactam Antibiotic, Isopenicillin N Synthase, Chain"/>
    <property type="match status" value="1"/>
</dbReference>
<dbReference type="Pfam" id="PF03171">
    <property type="entry name" value="2OG-FeII_Oxy"/>
    <property type="match status" value="1"/>
</dbReference>
<gene>
    <name evidence="2" type="ORF">K7X08_000801</name>
</gene>
<evidence type="ECO:0000259" key="1">
    <source>
        <dbReference type="Pfam" id="PF03171"/>
    </source>
</evidence>
<proteinExistence type="predicted"/>
<feature type="domain" description="Isopenicillin N synthase-like Fe(2+) 2OG dioxygenase" evidence="1">
    <location>
        <begin position="168"/>
        <end position="258"/>
    </location>
</feature>
<reference evidence="3" key="1">
    <citation type="journal article" date="2023" name="Proc. Natl. Acad. Sci. U.S.A.">
        <title>Genomic and structural basis for evolution of tropane alkaloid biosynthesis.</title>
        <authorList>
            <person name="Wanga Y.-J."/>
            <person name="Taina T."/>
            <person name="Yua J.-Y."/>
            <person name="Lia J."/>
            <person name="Xua B."/>
            <person name="Chenc J."/>
            <person name="D'Auriad J.C."/>
            <person name="Huanga J.-P."/>
            <person name="Huanga S.-X."/>
        </authorList>
    </citation>
    <scope>NUCLEOTIDE SEQUENCE [LARGE SCALE GENOMIC DNA]</scope>
    <source>
        <strain evidence="3">cv. KIB-2019</strain>
    </source>
</reference>
<dbReference type="InterPro" id="IPR027443">
    <property type="entry name" value="IPNS-like_sf"/>
</dbReference>
<evidence type="ECO:0000313" key="3">
    <source>
        <dbReference type="Proteomes" id="UP001152561"/>
    </source>
</evidence>
<sequence length="313" mass="35790">MGSQVMTKIPIIDFGKLEMKPRSEEWNSLRDEVYQALEEYGCFEAILDGTLTPKESLYVKIKQVLNFRLKTKFGNSEKSADGYSWNPMMPLYERLSIHHVLNPGVIENFSKILWPDGQPEFCDLVHSYAKILSELDEMVRKMIFEKLGLKNYWDDHKNSTSSALGFFKYIVPKEEDTKVGLPAHTDKLMTSILSQHQIGVSGLQVMKKNGQWLDVEYSSPHSFIFLVSDCLTAFTNGRLPCPYHRVNMGDKERYSIGFSTISKEGYIIKVPEELVDEDHPLLYKPFEAVKYLEFCLLANSKGVAPTLESFCGV</sequence>
<organism evidence="2 3">
    <name type="scientific">Anisodus acutangulus</name>
    <dbReference type="NCBI Taxonomy" id="402998"/>
    <lineage>
        <taxon>Eukaryota</taxon>
        <taxon>Viridiplantae</taxon>
        <taxon>Streptophyta</taxon>
        <taxon>Embryophyta</taxon>
        <taxon>Tracheophyta</taxon>
        <taxon>Spermatophyta</taxon>
        <taxon>Magnoliopsida</taxon>
        <taxon>eudicotyledons</taxon>
        <taxon>Gunneridae</taxon>
        <taxon>Pentapetalae</taxon>
        <taxon>asterids</taxon>
        <taxon>lamiids</taxon>
        <taxon>Solanales</taxon>
        <taxon>Solanaceae</taxon>
        <taxon>Solanoideae</taxon>
        <taxon>Hyoscyameae</taxon>
        <taxon>Anisodus</taxon>
    </lineage>
</organism>
<evidence type="ECO:0000313" key="2">
    <source>
        <dbReference type="EMBL" id="KAJ8525972.1"/>
    </source>
</evidence>
<dbReference type="Proteomes" id="UP001152561">
    <property type="component" value="Unassembled WGS sequence"/>
</dbReference>
<dbReference type="AlphaFoldDB" id="A0A9Q1QS62"/>
<dbReference type="PANTHER" id="PTHR47990">
    <property type="entry name" value="2-OXOGLUTARATE (2OG) AND FE(II)-DEPENDENT OXYGENASE SUPERFAMILY PROTEIN-RELATED"/>
    <property type="match status" value="1"/>
</dbReference>
<accession>A0A9Q1QS62</accession>
<dbReference type="OrthoDB" id="288590at2759"/>